<proteinExistence type="predicted"/>
<protein>
    <submittedName>
        <fullName evidence="1">Uncharacterized protein</fullName>
    </submittedName>
</protein>
<reference evidence="1" key="1">
    <citation type="submission" date="2017-07" db="EMBL/GenBank/DDBJ databases">
        <authorList>
            <person name="Mikheyev A."/>
            <person name="Grau M."/>
        </authorList>
    </citation>
    <scope>NUCLEOTIDE SEQUENCE</scope>
    <source>
        <tissue evidence="1">Venom_gland</tissue>
    </source>
</reference>
<organism evidence="1">
    <name type="scientific">Micrurus spixii</name>
    <name type="common">Amazon coral snake</name>
    <dbReference type="NCBI Taxonomy" id="129469"/>
    <lineage>
        <taxon>Eukaryota</taxon>
        <taxon>Metazoa</taxon>
        <taxon>Chordata</taxon>
        <taxon>Craniata</taxon>
        <taxon>Vertebrata</taxon>
        <taxon>Euteleostomi</taxon>
        <taxon>Lepidosauria</taxon>
        <taxon>Squamata</taxon>
        <taxon>Bifurcata</taxon>
        <taxon>Unidentata</taxon>
        <taxon>Episquamata</taxon>
        <taxon>Toxicofera</taxon>
        <taxon>Serpentes</taxon>
        <taxon>Colubroidea</taxon>
        <taxon>Elapidae</taxon>
        <taxon>Elapinae</taxon>
        <taxon>Micrurus</taxon>
    </lineage>
</organism>
<reference evidence="1" key="2">
    <citation type="submission" date="2017-11" db="EMBL/GenBank/DDBJ databases">
        <title>Coralsnake Venomics: Analyses of Venom Gland Transcriptomes and Proteomes of Six Brazilian Taxa.</title>
        <authorList>
            <person name="Aird S.D."/>
            <person name="Jorge da Silva N."/>
            <person name="Qiu L."/>
            <person name="Villar-Briones A."/>
            <person name="Aparecida-Saddi V."/>
            <person name="Campos-Telles M.P."/>
            <person name="Grau M."/>
            <person name="Mikheyev A.S."/>
        </authorList>
    </citation>
    <scope>NUCLEOTIDE SEQUENCE</scope>
    <source>
        <tissue evidence="1">Venom_gland</tissue>
    </source>
</reference>
<dbReference type="AlphaFoldDB" id="A0A2D4LNG2"/>
<sequence>MKVFSDIDKGLEANGFLKHKESKFNPFSCIFFLNVRHELFIMSLTFHCCCLSVLLKGEGAGDHPVNLFTSQIDTAFSCLTVNYMESTQQQIPVCTQATGADWRLYQGGTK</sequence>
<accession>A0A2D4LNG2</accession>
<dbReference type="EMBL" id="IACM01024524">
    <property type="protein sequence ID" value="LAB22573.1"/>
    <property type="molecule type" value="Transcribed_RNA"/>
</dbReference>
<evidence type="ECO:0000313" key="1">
    <source>
        <dbReference type="EMBL" id="LAB22572.1"/>
    </source>
</evidence>
<dbReference type="EMBL" id="IACM01024523">
    <property type="protein sequence ID" value="LAB22572.1"/>
    <property type="molecule type" value="Transcribed_RNA"/>
</dbReference>
<name>A0A2D4LNG2_9SAUR</name>